<dbReference type="Gene3D" id="1.20.1510.10">
    <property type="entry name" value="Cation efflux protein transmembrane domain"/>
    <property type="match status" value="1"/>
</dbReference>
<feature type="transmembrane region" description="Helical" evidence="8">
    <location>
        <begin position="466"/>
        <end position="488"/>
    </location>
</feature>
<dbReference type="InterPro" id="IPR045316">
    <property type="entry name" value="Msc2-like"/>
</dbReference>
<dbReference type="PANTHER" id="PTHR45755:SF4">
    <property type="entry name" value="ZINC TRANSPORTER 7"/>
    <property type="match status" value="1"/>
</dbReference>
<evidence type="ECO:0000256" key="6">
    <source>
        <dbReference type="ARBA" id="ARBA00023065"/>
    </source>
</evidence>
<comment type="similarity">
    <text evidence="2">Belongs to the cation diffusion facilitator (CDF) transporter (TC 2.A.4) family. SLC30A subfamily.</text>
</comment>
<dbReference type="EMBL" id="JAECZO010000051">
    <property type="protein sequence ID" value="KAK7195274.1"/>
    <property type="molecule type" value="Genomic_DNA"/>
</dbReference>
<proteinExistence type="inferred from homology"/>
<evidence type="ECO:0000256" key="4">
    <source>
        <dbReference type="ARBA" id="ARBA00022692"/>
    </source>
</evidence>
<evidence type="ECO:0000256" key="2">
    <source>
        <dbReference type="ARBA" id="ARBA00008873"/>
    </source>
</evidence>
<reference evidence="10 11" key="1">
    <citation type="journal article" date="2021" name="MBio">
        <title>A New Model Trypanosomatid, Novymonas esmeraldas: Genomic Perception of Its 'Candidatus Pandoraea novymonadis' Endosymbiont.</title>
        <authorList>
            <person name="Zakharova A."/>
            <person name="Saura A."/>
            <person name="Butenko A."/>
            <person name="Podesvova L."/>
            <person name="Warmusova S."/>
            <person name="Kostygov A.Y."/>
            <person name="Nenarokova A."/>
            <person name="Lukes J."/>
            <person name="Opperdoes F.R."/>
            <person name="Yurchenko V."/>
        </authorList>
    </citation>
    <scope>NUCLEOTIDE SEQUENCE [LARGE SCALE GENOMIC DNA]</scope>
    <source>
        <strain evidence="10 11">E262AT.01</strain>
    </source>
</reference>
<feature type="transmembrane region" description="Helical" evidence="8">
    <location>
        <begin position="494"/>
        <end position="515"/>
    </location>
</feature>
<dbReference type="SUPFAM" id="SSF161111">
    <property type="entry name" value="Cation efflux protein transmembrane domain-like"/>
    <property type="match status" value="1"/>
</dbReference>
<keyword evidence="4 8" id="KW-0812">Transmembrane</keyword>
<comment type="caution">
    <text evidence="10">The sequence shown here is derived from an EMBL/GenBank/DDBJ whole genome shotgun (WGS) entry which is preliminary data.</text>
</comment>
<comment type="subcellular location">
    <subcellularLocation>
        <location evidence="1">Membrane</location>
        <topology evidence="1">Multi-pass membrane protein</topology>
    </subcellularLocation>
</comment>
<feature type="domain" description="Cation efflux protein transmembrane" evidence="9">
    <location>
        <begin position="317"/>
        <end position="523"/>
    </location>
</feature>
<evidence type="ECO:0000259" key="9">
    <source>
        <dbReference type="Pfam" id="PF01545"/>
    </source>
</evidence>
<feature type="transmembrane region" description="Helical" evidence="8">
    <location>
        <begin position="420"/>
        <end position="439"/>
    </location>
</feature>
<dbReference type="Proteomes" id="UP001430356">
    <property type="component" value="Unassembled WGS sequence"/>
</dbReference>
<gene>
    <name evidence="10" type="ORF">NESM_000453100</name>
</gene>
<accession>A0AAW0EPG1</accession>
<feature type="transmembrane region" description="Helical" evidence="8">
    <location>
        <begin position="385"/>
        <end position="404"/>
    </location>
</feature>
<dbReference type="GO" id="GO:0006882">
    <property type="term" value="P:intracellular zinc ion homeostasis"/>
    <property type="evidence" value="ECO:0007669"/>
    <property type="project" value="InterPro"/>
</dbReference>
<evidence type="ECO:0000256" key="5">
    <source>
        <dbReference type="ARBA" id="ARBA00022989"/>
    </source>
</evidence>
<dbReference type="PANTHER" id="PTHR45755">
    <property type="match status" value="1"/>
</dbReference>
<keyword evidence="7 8" id="KW-0472">Membrane</keyword>
<keyword evidence="5 8" id="KW-1133">Transmembrane helix</keyword>
<feature type="transmembrane region" description="Helical" evidence="8">
    <location>
        <begin position="168"/>
        <end position="187"/>
    </location>
</feature>
<feature type="transmembrane region" description="Helical" evidence="8">
    <location>
        <begin position="29"/>
        <end position="46"/>
    </location>
</feature>
<dbReference type="GO" id="GO:0016020">
    <property type="term" value="C:membrane"/>
    <property type="evidence" value="ECO:0007669"/>
    <property type="project" value="UniProtKB-SubCell"/>
</dbReference>
<sequence length="611" mass="64844">MYLPSPLLSLTASACLVFAYHCARYSGSSVVWLSSFVAVLSFLTWLPHLVRPKVTTRDVAVGQSRLLSVGGCALLSLCATYALTTLGPVRCVLACACAAGAPHILRSKGSVQAARLCCTALASVLLAYVSDPAQDTSPSALFGSLGVASAVFAVRLSTTNAVKEADQVSFFLSAVVLGVAGFAATLVQRKAVLGNEMLLLLVFCVAVFVVCGCLSAGLALRGTGRNLAAVVAGALAASVVCGERVLPPLGGWECGALLASACLIFVSHLGVGFADPSAASLGGVTFNPAQMFKKTKQHREDGGILASLLSNSRERRLFVFLLLTFGIMCLEFIYGVAVNSLGLISDSFHMMLDGTSIAIGLYAAHAASWRPDEKTHPFGYARYEVFGGFVNGILLLFIALYVMVESIQRIFDPPEIEGPYLLLVSGIGLAVNIVGVVFFHDAHSHGHSHSHGQSCSGHVDHNMRGVYLHILADLLGSVSVILSSILIYSFGMWIADPICSAMSAVLILLSAFPLLEETGKVLLLSAPKHGENYADELREAVLATALLQDMESPKIWTHSTPPRELTVCTMAGKLRSNTDYTSARKRIIEMVTAHMLRHLGAHNVSVVLHLE</sequence>
<dbReference type="GO" id="GO:0005794">
    <property type="term" value="C:Golgi apparatus"/>
    <property type="evidence" value="ECO:0007669"/>
    <property type="project" value="TreeGrafter"/>
</dbReference>
<dbReference type="InterPro" id="IPR002524">
    <property type="entry name" value="Cation_efflux"/>
</dbReference>
<dbReference type="Pfam" id="PF01545">
    <property type="entry name" value="Cation_efflux"/>
    <property type="match status" value="1"/>
</dbReference>
<name>A0AAW0EPG1_9TRYP</name>
<dbReference type="NCBIfam" id="TIGR01297">
    <property type="entry name" value="CDF"/>
    <property type="match status" value="1"/>
</dbReference>
<feature type="transmembrane region" description="Helical" evidence="8">
    <location>
        <begin position="317"/>
        <end position="337"/>
    </location>
</feature>
<keyword evidence="6" id="KW-0406">Ion transport</keyword>
<dbReference type="InterPro" id="IPR058533">
    <property type="entry name" value="Cation_efflux_TM"/>
</dbReference>
<evidence type="ECO:0000256" key="1">
    <source>
        <dbReference type="ARBA" id="ARBA00004141"/>
    </source>
</evidence>
<keyword evidence="11" id="KW-1185">Reference proteome</keyword>
<evidence type="ECO:0000256" key="3">
    <source>
        <dbReference type="ARBA" id="ARBA00022448"/>
    </source>
</evidence>
<evidence type="ECO:0000313" key="11">
    <source>
        <dbReference type="Proteomes" id="UP001430356"/>
    </source>
</evidence>
<dbReference type="GO" id="GO:0005385">
    <property type="term" value="F:zinc ion transmembrane transporter activity"/>
    <property type="evidence" value="ECO:0007669"/>
    <property type="project" value="InterPro"/>
</dbReference>
<organism evidence="10 11">
    <name type="scientific">Novymonas esmeraldas</name>
    <dbReference type="NCBI Taxonomy" id="1808958"/>
    <lineage>
        <taxon>Eukaryota</taxon>
        <taxon>Discoba</taxon>
        <taxon>Euglenozoa</taxon>
        <taxon>Kinetoplastea</taxon>
        <taxon>Metakinetoplastina</taxon>
        <taxon>Trypanosomatida</taxon>
        <taxon>Trypanosomatidae</taxon>
        <taxon>Novymonas</taxon>
    </lineage>
</organism>
<dbReference type="InterPro" id="IPR027469">
    <property type="entry name" value="Cation_efflux_TMD_sf"/>
</dbReference>
<feature type="transmembrane region" description="Helical" evidence="8">
    <location>
        <begin position="199"/>
        <end position="220"/>
    </location>
</feature>
<evidence type="ECO:0000256" key="7">
    <source>
        <dbReference type="ARBA" id="ARBA00023136"/>
    </source>
</evidence>
<protein>
    <submittedName>
        <fullName evidence="10">Cation transporter</fullName>
    </submittedName>
</protein>
<evidence type="ECO:0000256" key="8">
    <source>
        <dbReference type="SAM" id="Phobius"/>
    </source>
</evidence>
<evidence type="ECO:0000313" key="10">
    <source>
        <dbReference type="EMBL" id="KAK7195274.1"/>
    </source>
</evidence>
<keyword evidence="3" id="KW-0813">Transport</keyword>
<dbReference type="AlphaFoldDB" id="A0AAW0EPG1"/>